<dbReference type="InParanoid" id="A0A2K1QUF5"/>
<name>A0A2K1QUF5_9PEZI</name>
<sequence length="351" mass="38501">MAHNILMTGASGYLGGTLLAKWEQANVKGYDKLYALVRNPEHAKAVGRYGAEPLTFDVTDEHAVKDAVILNGISIVYYIIDAVKSEGQLNFIKALAEVKKTSGRDVHLLHTTGAKMFSSLTGAPVDRPLLDSEPNIFEIHKAQQAPYKMMQTPISTNVDITEQGEKHGVKTYIFAPCIVYGKGEGFGNPISIQTVEIVKAAKATGRVYKIRDDRPTWPVCNVVDNANLYIELLRAILEGNNPDHGRDGFYLASSGLITWDDLYTAMANSLAERNVIKNNAVILADDEAKENIAKALGGTKETVEIRISGKSTYTADRAKKLGWKPQYSPEHILEDAGNEVGLILETLQSRQ</sequence>
<dbReference type="Proteomes" id="UP000243797">
    <property type="component" value="Unassembled WGS sequence"/>
</dbReference>
<keyword evidence="3" id="KW-1185">Reference proteome</keyword>
<comment type="caution">
    <text evidence="2">The sequence shown here is derived from an EMBL/GenBank/DDBJ whole genome shotgun (WGS) entry which is preliminary data.</text>
</comment>
<accession>A0A2K1QUF5</accession>
<evidence type="ECO:0000313" key="2">
    <source>
        <dbReference type="EMBL" id="PNS18681.1"/>
    </source>
</evidence>
<dbReference type="InterPro" id="IPR051783">
    <property type="entry name" value="NAD(P)-dependent_oxidoreduct"/>
</dbReference>
<dbReference type="AlphaFoldDB" id="A0A2K1QUF5"/>
<dbReference type="Gene3D" id="3.40.50.720">
    <property type="entry name" value="NAD(P)-binding Rossmann-like Domain"/>
    <property type="match status" value="1"/>
</dbReference>
<organism evidence="2 3">
    <name type="scientific">Sphaceloma murrayae</name>
    <dbReference type="NCBI Taxonomy" id="2082308"/>
    <lineage>
        <taxon>Eukaryota</taxon>
        <taxon>Fungi</taxon>
        <taxon>Dikarya</taxon>
        <taxon>Ascomycota</taxon>
        <taxon>Pezizomycotina</taxon>
        <taxon>Dothideomycetes</taxon>
        <taxon>Dothideomycetidae</taxon>
        <taxon>Myriangiales</taxon>
        <taxon>Elsinoaceae</taxon>
        <taxon>Sphaceloma</taxon>
    </lineage>
</organism>
<feature type="domain" description="NAD-dependent epimerase/dehydratase" evidence="1">
    <location>
        <begin position="5"/>
        <end position="242"/>
    </location>
</feature>
<dbReference type="Pfam" id="PF01370">
    <property type="entry name" value="Epimerase"/>
    <property type="match status" value="1"/>
</dbReference>
<dbReference type="SUPFAM" id="SSF51735">
    <property type="entry name" value="NAD(P)-binding Rossmann-fold domains"/>
    <property type="match status" value="1"/>
</dbReference>
<dbReference type="PANTHER" id="PTHR48079">
    <property type="entry name" value="PROTEIN YEEZ"/>
    <property type="match status" value="1"/>
</dbReference>
<dbReference type="OrthoDB" id="10262413at2759"/>
<dbReference type="InterPro" id="IPR001509">
    <property type="entry name" value="Epimerase_deHydtase"/>
</dbReference>
<dbReference type="GO" id="GO:0004029">
    <property type="term" value="F:aldehyde dehydrogenase (NAD+) activity"/>
    <property type="evidence" value="ECO:0007669"/>
    <property type="project" value="TreeGrafter"/>
</dbReference>
<dbReference type="PANTHER" id="PTHR48079:SF6">
    <property type="entry name" value="NAD(P)-BINDING DOMAIN-CONTAINING PROTEIN-RELATED"/>
    <property type="match status" value="1"/>
</dbReference>
<evidence type="ECO:0000313" key="3">
    <source>
        <dbReference type="Proteomes" id="UP000243797"/>
    </source>
</evidence>
<proteinExistence type="predicted"/>
<evidence type="ECO:0000259" key="1">
    <source>
        <dbReference type="Pfam" id="PF01370"/>
    </source>
</evidence>
<gene>
    <name evidence="2" type="ORF">CAC42_5220</name>
</gene>
<dbReference type="EMBL" id="NKHZ01000039">
    <property type="protein sequence ID" value="PNS18681.1"/>
    <property type="molecule type" value="Genomic_DNA"/>
</dbReference>
<reference evidence="2 3" key="1">
    <citation type="submission" date="2017-06" db="EMBL/GenBank/DDBJ databases">
        <title>Draft genome sequence of a variant of Elsinoe murrayae.</title>
        <authorList>
            <person name="Cheng Q."/>
        </authorList>
    </citation>
    <scope>NUCLEOTIDE SEQUENCE [LARGE SCALE GENOMIC DNA]</scope>
    <source>
        <strain evidence="2 3">CQ-2017a</strain>
    </source>
</reference>
<dbReference type="STRING" id="2082308.A0A2K1QUF5"/>
<dbReference type="InterPro" id="IPR036291">
    <property type="entry name" value="NAD(P)-bd_dom_sf"/>
</dbReference>
<protein>
    <recommendedName>
        <fullName evidence="1">NAD-dependent epimerase/dehydratase domain-containing protein</fullName>
    </recommendedName>
</protein>
<dbReference type="GO" id="GO:0005737">
    <property type="term" value="C:cytoplasm"/>
    <property type="evidence" value="ECO:0007669"/>
    <property type="project" value="TreeGrafter"/>
</dbReference>